<evidence type="ECO:0000313" key="2">
    <source>
        <dbReference type="Proteomes" id="UP001465976"/>
    </source>
</evidence>
<dbReference type="Proteomes" id="UP001465976">
    <property type="component" value="Unassembled WGS sequence"/>
</dbReference>
<dbReference type="EMBL" id="JBAHYK010000977">
    <property type="protein sequence ID" value="KAL0570199.1"/>
    <property type="molecule type" value="Genomic_DNA"/>
</dbReference>
<dbReference type="InterPro" id="IPR032675">
    <property type="entry name" value="LRR_dom_sf"/>
</dbReference>
<accession>A0ABR3F4M0</accession>
<gene>
    <name evidence="1" type="ORF">V5O48_011773</name>
</gene>
<name>A0ABR3F4M0_9AGAR</name>
<keyword evidence="2" id="KW-1185">Reference proteome</keyword>
<comment type="caution">
    <text evidence="1">The sequence shown here is derived from an EMBL/GenBank/DDBJ whole genome shotgun (WGS) entry which is preliminary data.</text>
</comment>
<proteinExistence type="predicted"/>
<dbReference type="SUPFAM" id="SSF52047">
    <property type="entry name" value="RNI-like"/>
    <property type="match status" value="1"/>
</dbReference>
<evidence type="ECO:0000313" key="1">
    <source>
        <dbReference type="EMBL" id="KAL0570199.1"/>
    </source>
</evidence>
<dbReference type="Gene3D" id="3.80.10.10">
    <property type="entry name" value="Ribonuclease Inhibitor"/>
    <property type="match status" value="1"/>
</dbReference>
<evidence type="ECO:0008006" key="3">
    <source>
        <dbReference type="Google" id="ProtNLM"/>
    </source>
</evidence>
<reference evidence="1 2" key="1">
    <citation type="submission" date="2024-02" db="EMBL/GenBank/DDBJ databases">
        <title>A draft genome for the cacao thread blight pathogen Marasmius crinis-equi.</title>
        <authorList>
            <person name="Cohen S.P."/>
            <person name="Baruah I.K."/>
            <person name="Amoako-Attah I."/>
            <person name="Bukari Y."/>
            <person name="Meinhardt L.W."/>
            <person name="Bailey B.A."/>
        </authorList>
    </citation>
    <scope>NUCLEOTIDE SEQUENCE [LARGE SCALE GENOMIC DNA]</scope>
    <source>
        <strain evidence="1 2">GH-76</strain>
    </source>
</reference>
<organism evidence="1 2">
    <name type="scientific">Marasmius crinis-equi</name>
    <dbReference type="NCBI Taxonomy" id="585013"/>
    <lineage>
        <taxon>Eukaryota</taxon>
        <taxon>Fungi</taxon>
        <taxon>Dikarya</taxon>
        <taxon>Basidiomycota</taxon>
        <taxon>Agaricomycotina</taxon>
        <taxon>Agaricomycetes</taxon>
        <taxon>Agaricomycetidae</taxon>
        <taxon>Agaricales</taxon>
        <taxon>Marasmiineae</taxon>
        <taxon>Marasmiaceae</taxon>
        <taxon>Marasmius</taxon>
    </lineage>
</organism>
<sequence>MDKIANKRPVFPPEIFEHIVDEVGDSFSTLKSCSLVSHDWLPRSRQHLFRSITLPAMSSDPRNVFTDIAPSETGGESMLLELLHSSPLLVHFVQKLTLDFRYSSQLVRVSEPLLIDLGPKINRLRELTLFMLPMHEFPSGMGCFLPDLLRANPSLETISIDSCAFEDARSFWELLRHTTQVSRLKHLSLSGMVLRRFPSDRELEELTEDCDGRPTPRKCAQLQTLELSQMSSFPLLSAIFIDPNASLFGLSDLRRVKIRDIGALFFYADLLRAVGSSITHLDFEVGKYVRDEYIQPHFPTFTSLTHLTLSVAHSRSQLPNLLTVLSHIHLIPTLCHLHIVWPHLNTPLDVLSDISGCIALDVTLAGMKGLAEIVVEMRCHCWQGAADLHQSEVLPRTDRTGILDLRVVQVSGYTMFGDPIFCDIDE</sequence>
<protein>
    <recommendedName>
        <fullName evidence="3">F-box domain-containing protein</fullName>
    </recommendedName>
</protein>